<keyword evidence="4 7" id="KW-1133">Transmembrane helix</keyword>
<dbReference type="GO" id="GO:0000139">
    <property type="term" value="C:Golgi membrane"/>
    <property type="evidence" value="ECO:0007669"/>
    <property type="project" value="TreeGrafter"/>
</dbReference>
<dbReference type="GO" id="GO:0022857">
    <property type="term" value="F:transmembrane transporter activity"/>
    <property type="evidence" value="ECO:0007669"/>
    <property type="project" value="TreeGrafter"/>
</dbReference>
<feature type="transmembrane region" description="Helical" evidence="7">
    <location>
        <begin position="7"/>
        <end position="28"/>
    </location>
</feature>
<dbReference type="AlphaFoldDB" id="A0A7S2Y710"/>
<feature type="transmembrane region" description="Helical" evidence="7">
    <location>
        <begin position="240"/>
        <end position="259"/>
    </location>
</feature>
<sequence>MWPHLELAVGILSYIVCSLGGLILVKYLNYQFCLRSWLLVALCSRGTWILSIFLHHFLQYQERTTFHLTWKQCRLYWGVSLFLSLVEIFNAASMNVLPGSLYALLKGSDLPWSMGLSYCILRKRYKMKKIFGVVIVTLGITSVFLLGGTNESRRGDSLDNVQEQEQEQSELMSPGTASFLCVFAAFLNALCSVLTERLLKATLLDEEQKAIRATARMALDNDGRHQEALPPPSKLMVTNLYSMTTSGFSFVTIAIFGCMRSEFHKLPSLRDNCPHEETLVVPVLAYRSSEDISQSTLIKNTTTSGVIVVLCFALIVVSRFGERLSKHWICLYDSAMTFSLVQAGRRLSGVLIMAVLFQETFRVGMWVGTLCCGIGFCLHAWKEEDEASVDPNGENTLQPLRHPTKGGRRGQYGSCREAT</sequence>
<dbReference type="EMBL" id="HBHT01011619">
    <property type="protein sequence ID" value="CAD9956443.1"/>
    <property type="molecule type" value="Transcribed_RNA"/>
</dbReference>
<evidence type="ECO:0000256" key="1">
    <source>
        <dbReference type="ARBA" id="ARBA00004141"/>
    </source>
</evidence>
<dbReference type="GO" id="GO:0005789">
    <property type="term" value="C:endoplasmic reticulum membrane"/>
    <property type="evidence" value="ECO:0007669"/>
    <property type="project" value="TreeGrafter"/>
</dbReference>
<evidence type="ECO:0000256" key="6">
    <source>
        <dbReference type="SAM" id="MobiDB-lite"/>
    </source>
</evidence>
<reference evidence="8" key="1">
    <citation type="submission" date="2021-01" db="EMBL/GenBank/DDBJ databases">
        <authorList>
            <person name="Corre E."/>
            <person name="Pelletier E."/>
            <person name="Niang G."/>
            <person name="Scheremetjew M."/>
            <person name="Finn R."/>
            <person name="Kale V."/>
            <person name="Holt S."/>
            <person name="Cochrane G."/>
            <person name="Meng A."/>
            <person name="Brown T."/>
            <person name="Cohen L."/>
        </authorList>
    </citation>
    <scope>NUCLEOTIDE SEQUENCE</scope>
    <source>
        <strain evidence="8">CCMP125</strain>
    </source>
</reference>
<organism evidence="8">
    <name type="scientific">Entomoneis paludosa</name>
    <dbReference type="NCBI Taxonomy" id="265537"/>
    <lineage>
        <taxon>Eukaryota</taxon>
        <taxon>Sar</taxon>
        <taxon>Stramenopiles</taxon>
        <taxon>Ochrophyta</taxon>
        <taxon>Bacillariophyta</taxon>
        <taxon>Bacillariophyceae</taxon>
        <taxon>Bacillariophycidae</taxon>
        <taxon>Entomoneidaceae</taxon>
        <taxon>Entomoneis</taxon>
    </lineage>
</organism>
<name>A0A7S2Y710_9STRA</name>
<evidence type="ECO:0000313" key="8">
    <source>
        <dbReference type="EMBL" id="CAD9956443.1"/>
    </source>
</evidence>
<comment type="subcellular location">
    <subcellularLocation>
        <location evidence="1">Membrane</location>
        <topology evidence="1">Multi-pass membrane protein</topology>
    </subcellularLocation>
</comment>
<evidence type="ECO:0000256" key="3">
    <source>
        <dbReference type="ARBA" id="ARBA00022692"/>
    </source>
</evidence>
<dbReference type="Pfam" id="PF08449">
    <property type="entry name" value="UAA"/>
    <property type="match status" value="1"/>
</dbReference>
<evidence type="ECO:0000256" key="2">
    <source>
        <dbReference type="ARBA" id="ARBA00022448"/>
    </source>
</evidence>
<evidence type="ECO:0008006" key="9">
    <source>
        <dbReference type="Google" id="ProtNLM"/>
    </source>
</evidence>
<dbReference type="InterPro" id="IPR013657">
    <property type="entry name" value="SCL35B1-4/HUT1"/>
</dbReference>
<keyword evidence="5 7" id="KW-0472">Membrane</keyword>
<proteinExistence type="predicted"/>
<evidence type="ECO:0000256" key="5">
    <source>
        <dbReference type="ARBA" id="ARBA00023136"/>
    </source>
</evidence>
<dbReference type="PANTHER" id="PTHR10778">
    <property type="entry name" value="SOLUTE CARRIER FAMILY 35 MEMBER B"/>
    <property type="match status" value="1"/>
</dbReference>
<accession>A0A7S2Y710</accession>
<evidence type="ECO:0000256" key="7">
    <source>
        <dbReference type="SAM" id="Phobius"/>
    </source>
</evidence>
<feature type="transmembrane region" description="Helical" evidence="7">
    <location>
        <begin position="75"/>
        <end position="94"/>
    </location>
</feature>
<gene>
    <name evidence="8" type="ORF">APAL1065_LOCUS7814</name>
</gene>
<feature type="region of interest" description="Disordered" evidence="6">
    <location>
        <begin position="388"/>
        <end position="419"/>
    </location>
</feature>
<feature type="transmembrane region" description="Helical" evidence="7">
    <location>
        <begin position="130"/>
        <end position="148"/>
    </location>
</feature>
<protein>
    <recommendedName>
        <fullName evidence="9">EamA domain-containing protein</fullName>
    </recommendedName>
</protein>
<keyword evidence="2" id="KW-0813">Transport</keyword>
<keyword evidence="3 7" id="KW-0812">Transmembrane</keyword>
<evidence type="ECO:0000256" key="4">
    <source>
        <dbReference type="ARBA" id="ARBA00022989"/>
    </source>
</evidence>
<feature type="transmembrane region" description="Helical" evidence="7">
    <location>
        <begin position="297"/>
        <end position="317"/>
    </location>
</feature>
<feature type="transmembrane region" description="Helical" evidence="7">
    <location>
        <begin position="34"/>
        <end position="54"/>
    </location>
</feature>